<dbReference type="EMBL" id="JBEDUW010000002">
    <property type="protein sequence ID" value="KAK9941847.1"/>
    <property type="molecule type" value="Genomic_DNA"/>
</dbReference>
<organism evidence="2 3">
    <name type="scientific">Rubus argutus</name>
    <name type="common">Southern blackberry</name>
    <dbReference type="NCBI Taxonomy" id="59490"/>
    <lineage>
        <taxon>Eukaryota</taxon>
        <taxon>Viridiplantae</taxon>
        <taxon>Streptophyta</taxon>
        <taxon>Embryophyta</taxon>
        <taxon>Tracheophyta</taxon>
        <taxon>Spermatophyta</taxon>
        <taxon>Magnoliopsida</taxon>
        <taxon>eudicotyledons</taxon>
        <taxon>Gunneridae</taxon>
        <taxon>Pentapetalae</taxon>
        <taxon>rosids</taxon>
        <taxon>fabids</taxon>
        <taxon>Rosales</taxon>
        <taxon>Rosaceae</taxon>
        <taxon>Rosoideae</taxon>
        <taxon>Rosoideae incertae sedis</taxon>
        <taxon>Rubus</taxon>
    </lineage>
</organism>
<feature type="region of interest" description="Disordered" evidence="1">
    <location>
        <begin position="54"/>
        <end position="81"/>
    </location>
</feature>
<feature type="compositionally biased region" description="Low complexity" evidence="1">
    <location>
        <begin position="66"/>
        <end position="81"/>
    </location>
</feature>
<reference evidence="2 3" key="1">
    <citation type="journal article" date="2023" name="G3 (Bethesda)">
        <title>A chromosome-length genome assembly and annotation of blackberry (Rubus argutus, cv. 'Hillquist').</title>
        <authorList>
            <person name="Bruna T."/>
            <person name="Aryal R."/>
            <person name="Dudchenko O."/>
            <person name="Sargent D.J."/>
            <person name="Mead D."/>
            <person name="Buti M."/>
            <person name="Cavallini A."/>
            <person name="Hytonen T."/>
            <person name="Andres J."/>
            <person name="Pham M."/>
            <person name="Weisz D."/>
            <person name="Mascagni F."/>
            <person name="Usai G."/>
            <person name="Natali L."/>
            <person name="Bassil N."/>
            <person name="Fernandez G.E."/>
            <person name="Lomsadze A."/>
            <person name="Armour M."/>
            <person name="Olukolu B."/>
            <person name="Poorten T."/>
            <person name="Britton C."/>
            <person name="Davik J."/>
            <person name="Ashrafi H."/>
            <person name="Aiden E.L."/>
            <person name="Borodovsky M."/>
            <person name="Worthington M."/>
        </authorList>
    </citation>
    <scope>NUCLEOTIDE SEQUENCE [LARGE SCALE GENOMIC DNA]</scope>
    <source>
        <strain evidence="2">PI 553951</strain>
    </source>
</reference>
<keyword evidence="3" id="KW-1185">Reference proteome</keyword>
<evidence type="ECO:0000313" key="3">
    <source>
        <dbReference type="Proteomes" id="UP001457282"/>
    </source>
</evidence>
<gene>
    <name evidence="2" type="ORF">M0R45_007540</name>
</gene>
<name>A0AAW1XYJ4_RUBAR</name>
<accession>A0AAW1XYJ4</accession>
<dbReference type="AlphaFoldDB" id="A0AAW1XYJ4"/>
<evidence type="ECO:0000313" key="2">
    <source>
        <dbReference type="EMBL" id="KAK9941847.1"/>
    </source>
</evidence>
<sequence>MTSSRTTTPPTTFGRQTGGGVFISEAKQTQDRNVGAFGSFTSFSTALDLLVPRSPQPHLVPSSEPSITTNASSQSSQSTNSSSVSITCKLNTKSTINQATPVTIPYSAQLNSSLSSLPPNFFLLFSLFSISGNLSSSLSSVSILLLHQFFLFSSSPPQYGVPPLPPTSPISNLHSSLSSSLWPLSD</sequence>
<proteinExistence type="predicted"/>
<comment type="caution">
    <text evidence="2">The sequence shown here is derived from an EMBL/GenBank/DDBJ whole genome shotgun (WGS) entry which is preliminary data.</text>
</comment>
<evidence type="ECO:0000256" key="1">
    <source>
        <dbReference type="SAM" id="MobiDB-lite"/>
    </source>
</evidence>
<dbReference type="Proteomes" id="UP001457282">
    <property type="component" value="Unassembled WGS sequence"/>
</dbReference>
<protein>
    <submittedName>
        <fullName evidence="2">Uncharacterized protein</fullName>
    </submittedName>
</protein>